<organism evidence="2">
    <name type="scientific">Gelidium vagum</name>
    <name type="common">Red alga</name>
    <dbReference type="NCBI Taxonomy" id="35171"/>
    <lineage>
        <taxon>Eukaryota</taxon>
        <taxon>Rhodophyta</taxon>
        <taxon>Florideophyceae</taxon>
        <taxon>Rhodymeniophycidae</taxon>
        <taxon>Gelidiales</taxon>
        <taxon>Gelidiaceae</taxon>
        <taxon>Gelidium</taxon>
    </lineage>
</organism>
<dbReference type="RefSeq" id="YP_008963214.1">
    <property type="nucleotide sequence ID" value="NC_023077.1"/>
</dbReference>
<name>V5JG58_GELVA</name>
<reference evidence="2" key="1">
    <citation type="journal article" date="2014" name="Mitochondrial DNA">
        <title>Complete mitochondrial genome of the agarophyte red alga Gelidium vagum (Gelidiales).</title>
        <authorList>
            <person name="Yang E.C."/>
            <person name="Kim K.M."/>
            <person name="Boo G.H."/>
            <person name="Lee J.H."/>
            <person name="Boo S.M."/>
            <person name="Yoon H.S."/>
        </authorList>
    </citation>
    <scope>NUCLEOTIDE SEQUENCE</scope>
</reference>
<geneLocation type="mitochondrion" evidence="2"/>
<keyword evidence="1" id="KW-0812">Transmembrane</keyword>
<keyword evidence="2" id="KW-0496">Mitochondrion</keyword>
<keyword evidence="1" id="KW-1133">Transmembrane helix</keyword>
<sequence length="262" mass="31744">MLSFNVYSKEFLCRSFYATINLVFTSLIIIIKFETLVLVEVIPIIHLSKKFTVVEVTDLIELFWFLTLSISFLIVWPFIIFQLNQFFQSSWHRYQVYYIKFFSTRLSLVILSLWGLNQFVILPNILGLLVEWKPIHNNWQIPLMVLDVQLNLFRYIAWVIEFQYLINFMVLNIIFCLIIAKFFWRFSIKYYLIVRYRKPCLFLFMFILCIILPPDIIFQLLFFASFFLFFESLYFYICLRIVNQITEQVYANFKAIIKKNPV</sequence>
<accession>V5JG58</accession>
<dbReference type="EMBL" id="KC875854">
    <property type="protein sequence ID" value="AGO19328.1"/>
    <property type="molecule type" value="Genomic_DNA"/>
</dbReference>
<keyword evidence="1" id="KW-0472">Membrane</keyword>
<feature type="transmembrane region" description="Helical" evidence="1">
    <location>
        <begin position="162"/>
        <end position="184"/>
    </location>
</feature>
<feature type="transmembrane region" description="Helical" evidence="1">
    <location>
        <begin position="108"/>
        <end position="130"/>
    </location>
</feature>
<gene>
    <name evidence="2" type="primary">secY</name>
    <name evidence="2" type="ORF">Geli.vagu.mt.38</name>
</gene>
<evidence type="ECO:0000256" key="1">
    <source>
        <dbReference type="SAM" id="Phobius"/>
    </source>
</evidence>
<protein>
    <submittedName>
        <fullName evidence="2">Preprotein translocase subunit SecY</fullName>
    </submittedName>
</protein>
<feature type="transmembrane region" description="Helical" evidence="1">
    <location>
        <begin position="20"/>
        <end position="42"/>
    </location>
</feature>
<feature type="transmembrane region" description="Helical" evidence="1">
    <location>
        <begin position="196"/>
        <end position="214"/>
    </location>
</feature>
<feature type="transmembrane region" description="Helical" evidence="1">
    <location>
        <begin position="220"/>
        <end position="239"/>
    </location>
</feature>
<dbReference type="GeneID" id="18056300"/>
<dbReference type="AlphaFoldDB" id="V5JG58"/>
<proteinExistence type="predicted"/>
<feature type="transmembrane region" description="Helical" evidence="1">
    <location>
        <begin position="62"/>
        <end position="87"/>
    </location>
</feature>
<evidence type="ECO:0000313" key="2">
    <source>
        <dbReference type="EMBL" id="AGO19328.1"/>
    </source>
</evidence>